<dbReference type="Proteomes" id="UP000568022">
    <property type="component" value="Unassembled WGS sequence"/>
</dbReference>
<sequence>MFSLTLYRDGKTDNPRPPRGFWPLSGAREQDRVK</sequence>
<accession>A0A7W8BS40</accession>
<gene>
    <name evidence="2" type="ORF">FHS32_004199</name>
</gene>
<comment type="caution">
    <text evidence="2">The sequence shown here is derived from an EMBL/GenBank/DDBJ whole genome shotgun (WGS) entry which is preliminary data.</text>
</comment>
<reference evidence="2 3" key="1">
    <citation type="submission" date="2020-08" db="EMBL/GenBank/DDBJ databases">
        <title>Genomic Encyclopedia of Type Strains, Phase III (KMG-III): the genomes of soil and plant-associated and newly described type strains.</title>
        <authorList>
            <person name="Whitman W."/>
        </authorList>
    </citation>
    <scope>NUCLEOTIDE SEQUENCE [LARGE SCALE GENOMIC DNA]</scope>
    <source>
        <strain evidence="2 3">CECT 3226</strain>
    </source>
</reference>
<evidence type="ECO:0000313" key="3">
    <source>
        <dbReference type="Proteomes" id="UP000568022"/>
    </source>
</evidence>
<evidence type="ECO:0000313" key="2">
    <source>
        <dbReference type="EMBL" id="MBB5127451.1"/>
    </source>
</evidence>
<dbReference type="AlphaFoldDB" id="A0A7W8BS40"/>
<protein>
    <submittedName>
        <fullName evidence="2">Uncharacterized protein</fullName>
    </submittedName>
</protein>
<dbReference type="EMBL" id="JACHJE010000009">
    <property type="protein sequence ID" value="MBB5127451.1"/>
    <property type="molecule type" value="Genomic_DNA"/>
</dbReference>
<proteinExistence type="predicted"/>
<name>A0A7W8BS40_9ACTN</name>
<organism evidence="2 3">
    <name type="scientific">Streptomyces griseoloalbus</name>
    <dbReference type="NCBI Taxonomy" id="67303"/>
    <lineage>
        <taxon>Bacteria</taxon>
        <taxon>Bacillati</taxon>
        <taxon>Actinomycetota</taxon>
        <taxon>Actinomycetes</taxon>
        <taxon>Kitasatosporales</taxon>
        <taxon>Streptomycetaceae</taxon>
        <taxon>Streptomyces</taxon>
    </lineage>
</organism>
<feature type="region of interest" description="Disordered" evidence="1">
    <location>
        <begin position="1"/>
        <end position="34"/>
    </location>
</feature>
<keyword evidence="3" id="KW-1185">Reference proteome</keyword>
<evidence type="ECO:0000256" key="1">
    <source>
        <dbReference type="SAM" id="MobiDB-lite"/>
    </source>
</evidence>